<dbReference type="PANTHER" id="PTHR35807">
    <property type="entry name" value="TRANSCRIPTIONAL REGULATOR REDD-RELATED"/>
    <property type="match status" value="1"/>
</dbReference>
<reference evidence="2 3" key="1">
    <citation type="submission" date="2021-01" db="EMBL/GenBank/DDBJ databases">
        <title>Whole genome shotgun sequence of Actinoplanes deccanensis NBRC 13994.</title>
        <authorList>
            <person name="Komaki H."/>
            <person name="Tamura T."/>
        </authorList>
    </citation>
    <scope>NUCLEOTIDE SEQUENCE [LARGE SCALE GENOMIC DNA]</scope>
    <source>
        <strain evidence="2 3">NBRC 13994</strain>
    </source>
</reference>
<accession>A0ABQ3XYM1</accession>
<evidence type="ECO:0000313" key="2">
    <source>
        <dbReference type="EMBL" id="GID72848.1"/>
    </source>
</evidence>
<dbReference type="InterPro" id="IPR051677">
    <property type="entry name" value="AfsR-DnrI-RedD_regulator"/>
</dbReference>
<sequence>MRTLRLVTGHEAPAARLHLLGGFELRVHGATVEIKPAPQRLLAMLALAGTTIQRGFAAGQLWPDASAERAQANLRTTMWRLRHVPCELVHGTKTHIRLGAEVWVDVREGLSDSGDVLRGPRSGTALLADLLPDWYDDWLDTERERIRQLRLAALERDGEVMLEAGHPADGIQLGLRAVALEPLRESAQRLVIRCHLAEGNLIEAVRQYERYAASLRRDLSAEPSPRMAELLGTFRRRAPALPS</sequence>
<evidence type="ECO:0000313" key="3">
    <source>
        <dbReference type="Proteomes" id="UP000609879"/>
    </source>
</evidence>
<evidence type="ECO:0000259" key="1">
    <source>
        <dbReference type="SMART" id="SM01043"/>
    </source>
</evidence>
<organism evidence="2 3">
    <name type="scientific">Paractinoplanes deccanensis</name>
    <dbReference type="NCBI Taxonomy" id="113561"/>
    <lineage>
        <taxon>Bacteria</taxon>
        <taxon>Bacillati</taxon>
        <taxon>Actinomycetota</taxon>
        <taxon>Actinomycetes</taxon>
        <taxon>Micromonosporales</taxon>
        <taxon>Micromonosporaceae</taxon>
        <taxon>Paractinoplanes</taxon>
    </lineage>
</organism>
<protein>
    <recommendedName>
        <fullName evidence="1">Bacterial transcriptional activator domain-containing protein</fullName>
    </recommendedName>
</protein>
<comment type="caution">
    <text evidence="2">The sequence shown here is derived from an EMBL/GenBank/DDBJ whole genome shotgun (WGS) entry which is preliminary data.</text>
</comment>
<dbReference type="InterPro" id="IPR036388">
    <property type="entry name" value="WH-like_DNA-bd_sf"/>
</dbReference>
<dbReference type="InterPro" id="IPR005158">
    <property type="entry name" value="BTAD"/>
</dbReference>
<gene>
    <name evidence="2" type="ORF">Ade02nite_14890</name>
</gene>
<keyword evidence="3" id="KW-1185">Reference proteome</keyword>
<dbReference type="EMBL" id="BOMI01000022">
    <property type="protein sequence ID" value="GID72848.1"/>
    <property type="molecule type" value="Genomic_DNA"/>
</dbReference>
<dbReference type="Gene3D" id="1.25.40.10">
    <property type="entry name" value="Tetratricopeptide repeat domain"/>
    <property type="match status" value="1"/>
</dbReference>
<name>A0ABQ3XYM1_9ACTN</name>
<dbReference type="InterPro" id="IPR011990">
    <property type="entry name" value="TPR-like_helical_dom_sf"/>
</dbReference>
<dbReference type="Gene3D" id="1.10.10.10">
    <property type="entry name" value="Winged helix-like DNA-binding domain superfamily/Winged helix DNA-binding domain"/>
    <property type="match status" value="1"/>
</dbReference>
<dbReference type="Pfam" id="PF03704">
    <property type="entry name" value="BTAD"/>
    <property type="match status" value="1"/>
</dbReference>
<proteinExistence type="predicted"/>
<feature type="domain" description="Bacterial transcriptional activator" evidence="1">
    <location>
        <begin position="104"/>
        <end position="235"/>
    </location>
</feature>
<dbReference type="SUPFAM" id="SSF48452">
    <property type="entry name" value="TPR-like"/>
    <property type="match status" value="1"/>
</dbReference>
<dbReference type="Proteomes" id="UP000609879">
    <property type="component" value="Unassembled WGS sequence"/>
</dbReference>
<dbReference type="SMART" id="SM01043">
    <property type="entry name" value="BTAD"/>
    <property type="match status" value="1"/>
</dbReference>